<proteinExistence type="predicted"/>
<dbReference type="PROSITE" id="PS51194">
    <property type="entry name" value="HELICASE_CTER"/>
    <property type="match status" value="1"/>
</dbReference>
<keyword evidence="3" id="KW-1185">Reference proteome</keyword>
<feature type="domain" description="Helicase C-terminal" evidence="1">
    <location>
        <begin position="292"/>
        <end position="480"/>
    </location>
</feature>
<evidence type="ECO:0000313" key="2">
    <source>
        <dbReference type="EMBL" id="OLU47797.1"/>
    </source>
</evidence>
<dbReference type="OrthoDB" id="143059at2"/>
<dbReference type="PANTHER" id="PTHR47957:SF3">
    <property type="entry name" value="ATP-DEPENDENT HELICASE HRQ1"/>
    <property type="match status" value="1"/>
</dbReference>
<dbReference type="InterPro" id="IPR018973">
    <property type="entry name" value="MZB"/>
</dbReference>
<dbReference type="Gene3D" id="3.40.50.300">
    <property type="entry name" value="P-loop containing nucleotide triphosphate hydrolases"/>
    <property type="match status" value="1"/>
</dbReference>
<dbReference type="GO" id="GO:0006289">
    <property type="term" value="P:nucleotide-excision repair"/>
    <property type="evidence" value="ECO:0007669"/>
    <property type="project" value="TreeGrafter"/>
</dbReference>
<gene>
    <name evidence="2" type="ORF">BO225_01315</name>
</gene>
<dbReference type="Pfam" id="PF00271">
    <property type="entry name" value="Helicase_C"/>
    <property type="match status" value="1"/>
</dbReference>
<dbReference type="Pfam" id="PF09369">
    <property type="entry name" value="MZB"/>
    <property type="match status" value="1"/>
</dbReference>
<dbReference type="RefSeq" id="WP_076340488.1">
    <property type="nucleotide sequence ID" value="NZ_JBGNFS010000020.1"/>
</dbReference>
<dbReference type="SUPFAM" id="SSF52540">
    <property type="entry name" value="P-loop containing nucleoside triphosphate hydrolases"/>
    <property type="match status" value="1"/>
</dbReference>
<protein>
    <recommendedName>
        <fullName evidence="1">Helicase C-terminal domain-containing protein</fullName>
    </recommendedName>
</protein>
<dbReference type="GO" id="GO:0043138">
    <property type="term" value="F:3'-5' DNA helicase activity"/>
    <property type="evidence" value="ECO:0007669"/>
    <property type="project" value="TreeGrafter"/>
</dbReference>
<sequence length="959" mass="112500">MISSFNLNKDTGTAVLSEIFYESIDEKQVEVKTQRPVKKSLFDKTSIETTPKKNVKQLLTFSDSRQQASFFSMQFNNNHELFLRKRLVWDAIKETQGVNIRSLAMQLTNQIRREGLFSKNQKHEQSEAWISVLQDLMYTSGRYSAQSLGLYGYQFELNPQILYENEAELHSAFQLNVEETITLFNILIDQMRHKCIIDYQVAELSDEEKINAFPYRNREQTIIEKREYNNHKDEYRYVESFLPVQAQRENKTSAYLQKLYPNAKREEIIDIMEKLFTLMCNLGILKETEASQVFSYHIPVEKFKVIPYTKLTWYQCDKCKRVTLYNIHGMCPEHECPGTLHRCDVDHVFANHYYRNNYKTKKIENVIAQEHTAQLKNDKAKQYQIDFKNKKINVLSCSTTFEMGVDLGSLEYVFCRNIPPTPANYIQRAGRAGRSKDASALIMTYCQNESHDYYYYQRPKDMISGKIDPPQFKVENEKIALRHILASAFAHYFRKHPDHFRNISFVYDDHLEPFIDYINSNPKDLVEYIDQWVLKNTNLEAFKQSKWIDALKKDESVLSKYIQETSELVNTLEAAKDKASQSENFRQADYFKNQIDNLNKKNILEDLSKFAIIPKYGFPVDLIRMEVPQDHSVDLQRDLLIGISEYAPDSEVIADEKKFVSRYIELPKKTGKELTKTYYYTCEECHDTQVSLEPFEEGSLCPTCFKPYKKTDLFFLEPRFGFVASNEKRSKNIKPIKSYAGEIRYLGKGLPFKEKVLLANKIRLTAIQEDRLAMINEGHFYYCKSCGYTKRMQTMRSNTIKERKKHRDPRGFECENTTLQHTALGYVFKTDVVRLKINSEHAKNRDWCLSLLYGLLNALSQSLQIERNDINGLLVTNSFQEFEFILFDQVPGGAGHVQRLADENTLSLVLNCALDIVSQDCCEEESSCYRCLRTYRNRREHQHLKRKYAKQWLEELLEI</sequence>
<comment type="caution">
    <text evidence="2">The sequence shown here is derived from an EMBL/GenBank/DDBJ whole genome shotgun (WGS) entry which is preliminary data.</text>
</comment>
<organism evidence="2 3">
    <name type="scientific">Dubosiella newyorkensis</name>
    <dbReference type="NCBI Taxonomy" id="1862672"/>
    <lineage>
        <taxon>Bacteria</taxon>
        <taxon>Bacillati</taxon>
        <taxon>Bacillota</taxon>
        <taxon>Erysipelotrichia</taxon>
        <taxon>Erysipelotrichales</taxon>
        <taxon>Erysipelotrichaceae</taxon>
        <taxon>Dubosiella</taxon>
    </lineage>
</organism>
<reference evidence="2 3" key="1">
    <citation type="submission" date="2016-11" db="EMBL/GenBank/DDBJ databases">
        <title>Description of two novel members of the family Erysipelotrichaceae: Ileibacterium lipovorans gen. nov., sp. nov. and Dubosiella newyorkensis, gen. nov., sp. nov.</title>
        <authorList>
            <person name="Cox L.M."/>
            <person name="Sohn J."/>
            <person name="Tyrrell K.L."/>
            <person name="Citron D.M."/>
            <person name="Lawson P.A."/>
            <person name="Patel N.B."/>
            <person name="Iizumi T."/>
            <person name="Perez-Perez G.I."/>
            <person name="Goldstein E.J."/>
            <person name="Blaser M.J."/>
        </authorList>
    </citation>
    <scope>NUCLEOTIDE SEQUENCE [LARGE SCALE GENOMIC DNA]</scope>
    <source>
        <strain evidence="2 3">NYU-BL-A4</strain>
    </source>
</reference>
<dbReference type="SMART" id="SM00490">
    <property type="entry name" value="HELICc"/>
    <property type="match status" value="1"/>
</dbReference>
<dbReference type="InterPro" id="IPR001650">
    <property type="entry name" value="Helicase_C-like"/>
</dbReference>
<name>A0A1U7NQ86_9FIRM</name>
<evidence type="ECO:0000313" key="3">
    <source>
        <dbReference type="Proteomes" id="UP000186705"/>
    </source>
</evidence>
<dbReference type="STRING" id="1862672.BO225_01315"/>
<dbReference type="AlphaFoldDB" id="A0A1U7NQ86"/>
<dbReference type="InterPro" id="IPR027417">
    <property type="entry name" value="P-loop_NTPase"/>
</dbReference>
<dbReference type="PANTHER" id="PTHR47957">
    <property type="entry name" value="ATP-DEPENDENT HELICASE HRQ1"/>
    <property type="match status" value="1"/>
</dbReference>
<accession>A0A1U7NQ86</accession>
<dbReference type="GO" id="GO:0036297">
    <property type="term" value="P:interstrand cross-link repair"/>
    <property type="evidence" value="ECO:0007669"/>
    <property type="project" value="TreeGrafter"/>
</dbReference>
<dbReference type="GeneID" id="78274587"/>
<evidence type="ECO:0000259" key="1">
    <source>
        <dbReference type="PROSITE" id="PS51194"/>
    </source>
</evidence>
<dbReference type="EMBL" id="MPKA01000040">
    <property type="protein sequence ID" value="OLU47797.1"/>
    <property type="molecule type" value="Genomic_DNA"/>
</dbReference>
<dbReference type="Proteomes" id="UP000186705">
    <property type="component" value="Unassembled WGS sequence"/>
</dbReference>